<dbReference type="Proteomes" id="UP000887116">
    <property type="component" value="Unassembled WGS sequence"/>
</dbReference>
<keyword evidence="2" id="KW-1185">Reference proteome</keyword>
<organism evidence="1 2">
    <name type="scientific">Trichonephila clavata</name>
    <name type="common">Joro spider</name>
    <name type="synonym">Nephila clavata</name>
    <dbReference type="NCBI Taxonomy" id="2740835"/>
    <lineage>
        <taxon>Eukaryota</taxon>
        <taxon>Metazoa</taxon>
        <taxon>Ecdysozoa</taxon>
        <taxon>Arthropoda</taxon>
        <taxon>Chelicerata</taxon>
        <taxon>Arachnida</taxon>
        <taxon>Araneae</taxon>
        <taxon>Araneomorphae</taxon>
        <taxon>Entelegynae</taxon>
        <taxon>Araneoidea</taxon>
        <taxon>Nephilidae</taxon>
        <taxon>Trichonephila</taxon>
    </lineage>
</organism>
<dbReference type="EMBL" id="BMAO01002627">
    <property type="protein sequence ID" value="GFQ82087.1"/>
    <property type="molecule type" value="Genomic_DNA"/>
</dbReference>
<dbReference type="AlphaFoldDB" id="A0A8X6FJQ3"/>
<evidence type="ECO:0000313" key="1">
    <source>
        <dbReference type="EMBL" id="GFQ82087.1"/>
    </source>
</evidence>
<evidence type="ECO:0000313" key="2">
    <source>
        <dbReference type="Proteomes" id="UP000887116"/>
    </source>
</evidence>
<comment type="caution">
    <text evidence="1">The sequence shown here is derived from an EMBL/GenBank/DDBJ whole genome shotgun (WGS) entry which is preliminary data.</text>
</comment>
<reference evidence="1" key="1">
    <citation type="submission" date="2020-07" db="EMBL/GenBank/DDBJ databases">
        <title>Multicomponent nature underlies the extraordinary mechanical properties of spider dragline silk.</title>
        <authorList>
            <person name="Kono N."/>
            <person name="Nakamura H."/>
            <person name="Mori M."/>
            <person name="Yoshida Y."/>
            <person name="Ohtoshi R."/>
            <person name="Malay A.D."/>
            <person name="Moran D.A.P."/>
            <person name="Tomita M."/>
            <person name="Numata K."/>
            <person name="Arakawa K."/>
        </authorList>
    </citation>
    <scope>NUCLEOTIDE SEQUENCE</scope>
</reference>
<proteinExistence type="predicted"/>
<gene>
    <name evidence="1" type="ORF">TNCT_142101</name>
</gene>
<protein>
    <submittedName>
        <fullName evidence="1">Uncharacterized protein</fullName>
    </submittedName>
</protein>
<sequence>MSKLAKQDPIELDIGPEKTISTDDSKIIDDKGIIDLNDKDNSSKRFSTDNLHHTDNLLERCFSNKTCSLLTLTGDVSDAKETGDSFIQAGEGFFNETPHNDDEKIFEINNADLRSQDLELFTNENPFLDDSAFTNSVAINLIDAAVQCTPTERNGSLASITNSSYFTNVTEMESFSEDPKDFDDFSLNSFRSDRDTDSISSRLTFLRDSEGDNQSNVGPSVPKKCNAFQKPEEKAFANQRHQTTDKKDYRKSVVSEKSYLNEDYISYMNKGNIRLARINRRFGGFLRCWATVIWYLKPHMIT</sequence>
<name>A0A8X6FJQ3_TRICU</name>
<accession>A0A8X6FJQ3</accession>